<keyword evidence="5 7" id="KW-1133">Transmembrane helix</keyword>
<accession>A0ABU9L2L7</accession>
<gene>
    <name evidence="8" type="ORF">AABB81_12295</name>
</gene>
<evidence type="ECO:0000256" key="7">
    <source>
        <dbReference type="SAM" id="Phobius"/>
    </source>
</evidence>
<dbReference type="EMBL" id="JBCDNA010000003">
    <property type="protein sequence ID" value="MEL4456680.1"/>
    <property type="molecule type" value="Genomic_DNA"/>
</dbReference>
<protein>
    <submittedName>
        <fullName evidence="8">GlsB/YeaQ/YmgE family stress response membrane protein</fullName>
    </submittedName>
</protein>
<evidence type="ECO:0000256" key="3">
    <source>
        <dbReference type="ARBA" id="ARBA00022475"/>
    </source>
</evidence>
<dbReference type="Proteomes" id="UP001474120">
    <property type="component" value="Unassembled WGS sequence"/>
</dbReference>
<evidence type="ECO:0000256" key="5">
    <source>
        <dbReference type="ARBA" id="ARBA00022989"/>
    </source>
</evidence>
<comment type="caution">
    <text evidence="8">The sequence shown here is derived from an EMBL/GenBank/DDBJ whole genome shotgun (WGS) entry which is preliminary data.</text>
</comment>
<sequence>MMVFIYFIIIGAIAGWLAGKIMTGGGFGLVMNIVLGIIGSVVGGWLFSFLGISASNSTLGSLVTSLVGAVLILYVGRLIKK</sequence>
<reference evidence="8 9" key="1">
    <citation type="submission" date="2024-04" db="EMBL/GenBank/DDBJ databases">
        <title>whole genome sequencing of Lutimonas vermicola strain IMCC1616.</title>
        <authorList>
            <person name="Bae S.S."/>
        </authorList>
    </citation>
    <scope>NUCLEOTIDE SEQUENCE [LARGE SCALE GENOMIC DNA]</scope>
    <source>
        <strain evidence="8 9">IMCC1616</strain>
    </source>
</reference>
<evidence type="ECO:0000256" key="1">
    <source>
        <dbReference type="ARBA" id="ARBA00004651"/>
    </source>
</evidence>
<feature type="transmembrane region" description="Helical" evidence="7">
    <location>
        <begin position="6"/>
        <end position="22"/>
    </location>
</feature>
<dbReference type="PANTHER" id="PTHR33884:SF3">
    <property type="entry name" value="UPF0410 PROTEIN YMGE"/>
    <property type="match status" value="1"/>
</dbReference>
<evidence type="ECO:0000256" key="4">
    <source>
        <dbReference type="ARBA" id="ARBA00022692"/>
    </source>
</evidence>
<keyword evidence="9" id="KW-1185">Reference proteome</keyword>
<comment type="similarity">
    <text evidence="2">Belongs to the UPF0410 family.</text>
</comment>
<evidence type="ECO:0000313" key="9">
    <source>
        <dbReference type="Proteomes" id="UP001474120"/>
    </source>
</evidence>
<proteinExistence type="inferred from homology"/>
<organism evidence="8 9">
    <name type="scientific">Lutimonas vermicola</name>
    <dbReference type="NCBI Taxonomy" id="414288"/>
    <lineage>
        <taxon>Bacteria</taxon>
        <taxon>Pseudomonadati</taxon>
        <taxon>Bacteroidota</taxon>
        <taxon>Flavobacteriia</taxon>
        <taxon>Flavobacteriales</taxon>
        <taxon>Flavobacteriaceae</taxon>
        <taxon>Lutimonas</taxon>
    </lineage>
</organism>
<dbReference type="InterPro" id="IPR007341">
    <property type="entry name" value="Transgly_assoc"/>
</dbReference>
<feature type="transmembrane region" description="Helical" evidence="7">
    <location>
        <begin position="58"/>
        <end position="76"/>
    </location>
</feature>
<keyword evidence="3" id="KW-1003">Cell membrane</keyword>
<name>A0ABU9L2L7_9FLAO</name>
<comment type="subcellular location">
    <subcellularLocation>
        <location evidence="1">Cell membrane</location>
        <topology evidence="1">Multi-pass membrane protein</topology>
    </subcellularLocation>
</comment>
<keyword evidence="4 7" id="KW-0812">Transmembrane</keyword>
<feature type="transmembrane region" description="Helical" evidence="7">
    <location>
        <begin position="29"/>
        <end position="52"/>
    </location>
</feature>
<dbReference type="Pfam" id="PF04226">
    <property type="entry name" value="Transgly_assoc"/>
    <property type="match status" value="1"/>
</dbReference>
<evidence type="ECO:0000256" key="2">
    <source>
        <dbReference type="ARBA" id="ARBA00011006"/>
    </source>
</evidence>
<evidence type="ECO:0000313" key="8">
    <source>
        <dbReference type="EMBL" id="MEL4456680.1"/>
    </source>
</evidence>
<dbReference type="PANTHER" id="PTHR33884">
    <property type="entry name" value="UPF0410 PROTEIN YMGE"/>
    <property type="match status" value="1"/>
</dbReference>
<keyword evidence="6 7" id="KW-0472">Membrane</keyword>
<evidence type="ECO:0000256" key="6">
    <source>
        <dbReference type="ARBA" id="ARBA00023136"/>
    </source>
</evidence>
<dbReference type="RefSeq" id="WP_342160847.1">
    <property type="nucleotide sequence ID" value="NZ_JBCDNA010000003.1"/>
</dbReference>